<comment type="caution">
    <text evidence="3">The sequence shown here is derived from an EMBL/GenBank/DDBJ whole genome shotgun (WGS) entry which is preliminary data.</text>
</comment>
<dbReference type="PANTHER" id="PTHR33413">
    <property type="entry name" value="EXPRESSED PROTEIN"/>
    <property type="match status" value="1"/>
</dbReference>
<evidence type="ECO:0000259" key="2">
    <source>
        <dbReference type="Pfam" id="PF03732"/>
    </source>
</evidence>
<dbReference type="InterPro" id="IPR025322">
    <property type="entry name" value="PADRE_dom"/>
</dbReference>
<dbReference type="Gene3D" id="2.40.70.10">
    <property type="entry name" value="Acid Proteases"/>
    <property type="match status" value="1"/>
</dbReference>
<dbReference type="PANTHER" id="PTHR33413:SF1">
    <property type="entry name" value="EXPRESSED PROTEIN"/>
    <property type="match status" value="1"/>
</dbReference>
<dbReference type="AlphaFoldDB" id="A0A6L2NKY0"/>
<name>A0A6L2NKY0_TANCI</name>
<gene>
    <name evidence="3" type="ORF">Tci_057273</name>
</gene>
<proteinExistence type="predicted"/>
<dbReference type="CDD" id="cd00303">
    <property type="entry name" value="retropepsin_like"/>
    <property type="match status" value="1"/>
</dbReference>
<sequence length="776" mass="87320">MGNCQAAEAATVVIVHPGYKIQRIYWSISARDVMNRNVGYYVAQVVKSPFVVKADNGLPVKQLKLLRPDDTLLIGQVYRLISYQDVLKEFAAKKCMKLGKLLMERGVIELKKKDVTEEQSHHVPNNSSTKNYSGGNTRRNGGRQHHQSHGGGPWKPALKSKVKKIQVGGTCMKIMDAEDGGARRWLEKEPPRSILTWEDLVSKFINKFFPPSRTTNIRNEISNFQQQFDESFHEACKRYKDLLRTCLHHGFTELHQIDTFYNALNPADQDSLNSAAGGNLLERQIVKLTHAVNQQTSVVTTAMTAILKQFQATPPPASVKAVEEICVTCDGAHPYYQCLAAGGNTFPKLRDNIQGYVSAAVVNYNQGNSVYRPPGSRSLPSNTVANPKGELKAITTRSGIVLDGPFIPTPPPFINPGEDERVEETLTDQDLSEYTIKVPPPPVQKYKPPSQRDFVLHINITLADALILMPKYQKMLKALLSNKEKFQELANTPLNENCSAVILKKLPEKLGDPGNFSFRLPELISTRMTLELANQAICTPAGIARDVFVSVGKLTFPADFVIVDYESDPRVSLILGRPFLRTARALIDVHGEEMILRDGDERLTLNMRHDTSSYFNQPPKESINLINVFNNSKGDNVLPEKLLDLDSTKDLHPPLHVNPLSGSTTYSSSLNQLLEEFADELSLITFPSEYDDDLQFDIEFDFKEIEYLLHHHPIKDINSSLKDLIDQSNLADLDNNLFDSMPEMFPDEHALDYSFHLIFDEYDDDFFKVKFDTENV</sequence>
<protein>
    <recommendedName>
        <fullName evidence="2">Retrotransposon gag domain-containing protein</fullName>
    </recommendedName>
</protein>
<accession>A0A6L2NKY0</accession>
<feature type="region of interest" description="Disordered" evidence="1">
    <location>
        <begin position="115"/>
        <end position="157"/>
    </location>
</feature>
<evidence type="ECO:0000256" key="1">
    <source>
        <dbReference type="SAM" id="MobiDB-lite"/>
    </source>
</evidence>
<organism evidence="3">
    <name type="scientific">Tanacetum cinerariifolium</name>
    <name type="common">Dalmatian daisy</name>
    <name type="synonym">Chrysanthemum cinerariifolium</name>
    <dbReference type="NCBI Taxonomy" id="118510"/>
    <lineage>
        <taxon>Eukaryota</taxon>
        <taxon>Viridiplantae</taxon>
        <taxon>Streptophyta</taxon>
        <taxon>Embryophyta</taxon>
        <taxon>Tracheophyta</taxon>
        <taxon>Spermatophyta</taxon>
        <taxon>Magnoliopsida</taxon>
        <taxon>eudicotyledons</taxon>
        <taxon>Gunneridae</taxon>
        <taxon>Pentapetalae</taxon>
        <taxon>asterids</taxon>
        <taxon>campanulids</taxon>
        <taxon>Asterales</taxon>
        <taxon>Asteraceae</taxon>
        <taxon>Asteroideae</taxon>
        <taxon>Anthemideae</taxon>
        <taxon>Anthemidinae</taxon>
        <taxon>Tanacetum</taxon>
    </lineage>
</organism>
<dbReference type="EMBL" id="BKCJ010009078">
    <property type="protein sequence ID" value="GEU85295.1"/>
    <property type="molecule type" value="Genomic_DNA"/>
</dbReference>
<dbReference type="InterPro" id="IPR005162">
    <property type="entry name" value="Retrotrans_gag_dom"/>
</dbReference>
<dbReference type="Pfam" id="PF14009">
    <property type="entry name" value="PADRE"/>
    <property type="match status" value="1"/>
</dbReference>
<dbReference type="InterPro" id="IPR021109">
    <property type="entry name" value="Peptidase_aspartic_dom_sf"/>
</dbReference>
<feature type="compositionally biased region" description="Polar residues" evidence="1">
    <location>
        <begin position="122"/>
        <end position="137"/>
    </location>
</feature>
<dbReference type="Pfam" id="PF03732">
    <property type="entry name" value="Retrotrans_gag"/>
    <property type="match status" value="1"/>
</dbReference>
<feature type="domain" description="Retrotransposon gag" evidence="2">
    <location>
        <begin position="180"/>
        <end position="266"/>
    </location>
</feature>
<reference evidence="3" key="1">
    <citation type="journal article" date="2019" name="Sci. Rep.">
        <title>Draft genome of Tanacetum cinerariifolium, the natural source of mosquito coil.</title>
        <authorList>
            <person name="Yamashiro T."/>
            <person name="Shiraishi A."/>
            <person name="Satake H."/>
            <person name="Nakayama K."/>
        </authorList>
    </citation>
    <scope>NUCLEOTIDE SEQUENCE</scope>
</reference>
<evidence type="ECO:0000313" key="3">
    <source>
        <dbReference type="EMBL" id="GEU85295.1"/>
    </source>
</evidence>